<keyword evidence="2" id="KW-1185">Reference proteome</keyword>
<gene>
    <name evidence="1" type="ORF">CIMG_13271</name>
</gene>
<reference evidence="2" key="1">
    <citation type="journal article" date="2009" name="Genome Res.">
        <title>Comparative genomic analyses of the human fungal pathogens Coccidioides and their relatives.</title>
        <authorList>
            <person name="Sharpton T.J."/>
            <person name="Stajich J.E."/>
            <person name="Rounsley S.D."/>
            <person name="Gardner M.J."/>
            <person name="Wortman J.R."/>
            <person name="Jordar V.S."/>
            <person name="Maiti R."/>
            <person name="Kodira C.D."/>
            <person name="Neafsey D.E."/>
            <person name="Zeng Q."/>
            <person name="Hung C.-Y."/>
            <person name="McMahan C."/>
            <person name="Muszewska A."/>
            <person name="Grynberg M."/>
            <person name="Mandel M.A."/>
            <person name="Kellner E.M."/>
            <person name="Barker B.M."/>
            <person name="Galgiani J.N."/>
            <person name="Orbach M.J."/>
            <person name="Kirkland T.N."/>
            <person name="Cole G.T."/>
            <person name="Henn M.R."/>
            <person name="Birren B.W."/>
            <person name="Taylor J.W."/>
        </authorList>
    </citation>
    <scope>NUCLEOTIDE SEQUENCE [LARGE SCALE GENOMIC DNA]</scope>
    <source>
        <strain evidence="2">RS</strain>
    </source>
</reference>
<dbReference type="InParanoid" id="J3K4R4"/>
<dbReference type="RefSeq" id="XP_001240905.2">
    <property type="nucleotide sequence ID" value="XM_001240904.2"/>
</dbReference>
<evidence type="ECO:0000313" key="1">
    <source>
        <dbReference type="EMBL" id="EAS29322.3"/>
    </source>
</evidence>
<proteinExistence type="predicted"/>
<dbReference type="EMBL" id="GG704913">
    <property type="protein sequence ID" value="EAS29322.3"/>
    <property type="molecule type" value="Genomic_DNA"/>
</dbReference>
<sequence length="216" mass="23713">MICILGKGVRRHSAPSLGDFRSEQIQKPHQSAVVVVLNGDGGDTLSLFPRRLGETHYRDVPSQRRVLGGGLAVLAHGRPNIAARAREQRLEGQAFLGLDESLCLGMRRGRFQANLNELHHTGFPEPEAGRLAGIALENGFRCHLSPQATFNVPTPSAFELSKGVHSSSLCFPLASTACIRPDAACQLIPPERVLGRTPVLQPRCQVWRRRIRYAET</sequence>
<dbReference type="VEuPathDB" id="FungiDB:CIMG_13271"/>
<protein>
    <submittedName>
        <fullName evidence="1">Uncharacterized protein</fullName>
    </submittedName>
</protein>
<dbReference type="GeneID" id="24164898"/>
<name>J3K4R4_COCIM</name>
<dbReference type="Proteomes" id="UP000001261">
    <property type="component" value="Unassembled WGS sequence"/>
</dbReference>
<reference evidence="2" key="2">
    <citation type="journal article" date="2010" name="Genome Res.">
        <title>Population genomic sequencing of Coccidioides fungi reveals recent hybridization and transposon control.</title>
        <authorList>
            <person name="Neafsey D.E."/>
            <person name="Barker B.M."/>
            <person name="Sharpton T.J."/>
            <person name="Stajich J.E."/>
            <person name="Park D.J."/>
            <person name="Whiston E."/>
            <person name="Hung C.-Y."/>
            <person name="McMahan C."/>
            <person name="White J."/>
            <person name="Sykes S."/>
            <person name="Heiman D."/>
            <person name="Young S."/>
            <person name="Zeng Q."/>
            <person name="Abouelleil A."/>
            <person name="Aftuck L."/>
            <person name="Bessette D."/>
            <person name="Brown A."/>
            <person name="FitzGerald M."/>
            <person name="Lui A."/>
            <person name="Macdonald J.P."/>
            <person name="Priest M."/>
            <person name="Orbach M.J."/>
            <person name="Galgiani J.N."/>
            <person name="Kirkland T.N."/>
            <person name="Cole G.T."/>
            <person name="Birren B.W."/>
            <person name="Henn M.R."/>
            <person name="Taylor J.W."/>
            <person name="Rounsley S.D."/>
        </authorList>
    </citation>
    <scope>GENOME REANNOTATION</scope>
    <source>
        <strain evidence="2">RS</strain>
    </source>
</reference>
<dbReference type="AlphaFoldDB" id="J3K4R4"/>
<evidence type="ECO:0000313" key="2">
    <source>
        <dbReference type="Proteomes" id="UP000001261"/>
    </source>
</evidence>
<organism evidence="1 2">
    <name type="scientific">Coccidioides immitis (strain RS)</name>
    <name type="common">Valley fever fungus</name>
    <dbReference type="NCBI Taxonomy" id="246410"/>
    <lineage>
        <taxon>Eukaryota</taxon>
        <taxon>Fungi</taxon>
        <taxon>Dikarya</taxon>
        <taxon>Ascomycota</taxon>
        <taxon>Pezizomycotina</taxon>
        <taxon>Eurotiomycetes</taxon>
        <taxon>Eurotiomycetidae</taxon>
        <taxon>Onygenales</taxon>
        <taxon>Onygenaceae</taxon>
        <taxon>Coccidioides</taxon>
    </lineage>
</organism>
<dbReference type="KEGG" id="cim:CIMG_13271"/>
<accession>J3K4R4</accession>